<sequence length="105" mass="12063">MQTISPDMHALWSDQVRYACSVERPGQICMFCGATRSDMHVLWSDQVRYACSVERPGQICMFCGATRSDMHVLWSDQVSWCKPFPHKKLSDNGFCNQHKTRTACE</sequence>
<accession>A0A9D4R7Z6</accession>
<organism evidence="1 2">
    <name type="scientific">Dreissena polymorpha</name>
    <name type="common">Zebra mussel</name>
    <name type="synonym">Mytilus polymorpha</name>
    <dbReference type="NCBI Taxonomy" id="45954"/>
    <lineage>
        <taxon>Eukaryota</taxon>
        <taxon>Metazoa</taxon>
        <taxon>Spiralia</taxon>
        <taxon>Lophotrochozoa</taxon>
        <taxon>Mollusca</taxon>
        <taxon>Bivalvia</taxon>
        <taxon>Autobranchia</taxon>
        <taxon>Heteroconchia</taxon>
        <taxon>Euheterodonta</taxon>
        <taxon>Imparidentia</taxon>
        <taxon>Neoheterodontei</taxon>
        <taxon>Myida</taxon>
        <taxon>Dreissenoidea</taxon>
        <taxon>Dreissenidae</taxon>
        <taxon>Dreissena</taxon>
    </lineage>
</organism>
<evidence type="ECO:0000313" key="2">
    <source>
        <dbReference type="Proteomes" id="UP000828390"/>
    </source>
</evidence>
<protein>
    <submittedName>
        <fullName evidence="1">Uncharacterized protein</fullName>
    </submittedName>
</protein>
<name>A0A9D4R7Z6_DREPO</name>
<dbReference type="AlphaFoldDB" id="A0A9D4R7Z6"/>
<proteinExistence type="predicted"/>
<dbReference type="EMBL" id="JAIWYP010000003">
    <property type="protein sequence ID" value="KAH3858434.1"/>
    <property type="molecule type" value="Genomic_DNA"/>
</dbReference>
<evidence type="ECO:0000313" key="1">
    <source>
        <dbReference type="EMBL" id="KAH3858434.1"/>
    </source>
</evidence>
<gene>
    <name evidence="1" type="ORF">DPMN_101057</name>
</gene>
<comment type="caution">
    <text evidence="1">The sequence shown here is derived from an EMBL/GenBank/DDBJ whole genome shotgun (WGS) entry which is preliminary data.</text>
</comment>
<keyword evidence="2" id="KW-1185">Reference proteome</keyword>
<reference evidence="1" key="2">
    <citation type="submission" date="2020-11" db="EMBL/GenBank/DDBJ databases">
        <authorList>
            <person name="McCartney M.A."/>
            <person name="Auch B."/>
            <person name="Kono T."/>
            <person name="Mallez S."/>
            <person name="Becker A."/>
            <person name="Gohl D.M."/>
            <person name="Silverstein K.A.T."/>
            <person name="Koren S."/>
            <person name="Bechman K.B."/>
            <person name="Herman A."/>
            <person name="Abrahante J.E."/>
            <person name="Garbe J."/>
        </authorList>
    </citation>
    <scope>NUCLEOTIDE SEQUENCE</scope>
    <source>
        <strain evidence="1">Duluth1</strain>
        <tissue evidence="1">Whole animal</tissue>
    </source>
</reference>
<dbReference type="Proteomes" id="UP000828390">
    <property type="component" value="Unassembled WGS sequence"/>
</dbReference>
<reference evidence="1" key="1">
    <citation type="journal article" date="2019" name="bioRxiv">
        <title>The Genome of the Zebra Mussel, Dreissena polymorpha: A Resource for Invasive Species Research.</title>
        <authorList>
            <person name="McCartney M.A."/>
            <person name="Auch B."/>
            <person name="Kono T."/>
            <person name="Mallez S."/>
            <person name="Zhang Y."/>
            <person name="Obille A."/>
            <person name="Becker A."/>
            <person name="Abrahante J.E."/>
            <person name="Garbe J."/>
            <person name="Badalamenti J.P."/>
            <person name="Herman A."/>
            <person name="Mangelson H."/>
            <person name="Liachko I."/>
            <person name="Sullivan S."/>
            <person name="Sone E.D."/>
            <person name="Koren S."/>
            <person name="Silverstein K.A.T."/>
            <person name="Beckman K.B."/>
            <person name="Gohl D.M."/>
        </authorList>
    </citation>
    <scope>NUCLEOTIDE SEQUENCE</scope>
    <source>
        <strain evidence="1">Duluth1</strain>
        <tissue evidence="1">Whole animal</tissue>
    </source>
</reference>